<keyword evidence="1" id="KW-0472">Membrane</keyword>
<evidence type="ECO:0000256" key="1">
    <source>
        <dbReference type="SAM" id="Phobius"/>
    </source>
</evidence>
<accession>A0ABS3HKR6</accession>
<feature type="transmembrane region" description="Helical" evidence="1">
    <location>
        <begin position="82"/>
        <end position="106"/>
    </location>
</feature>
<sequence>MIKINKDVVYVGFAPAIKHFFIGYFDFKGKTTRAGYWWVMIGFLILSLFLIPVVGYQIAIMINMMIQGVDDELALDYGANNLLMLTIGVLVIYLLFLFIPTLALHARRCRDAGLRGRGFFVLWIVSLLSTLFASMDFFLNISLIYFSYRSGADVVFVYMNYIIGLFFFILTLLPSDFLTTSSKNKLVTFFLRTKDLQ</sequence>
<feature type="transmembrane region" description="Helical" evidence="1">
    <location>
        <begin position="118"/>
        <end position="148"/>
    </location>
</feature>
<evidence type="ECO:0000313" key="3">
    <source>
        <dbReference type="Proteomes" id="UP000664495"/>
    </source>
</evidence>
<protein>
    <submittedName>
        <fullName evidence="2">DUF805 domain-containing protein</fullName>
    </submittedName>
</protein>
<evidence type="ECO:0000313" key="2">
    <source>
        <dbReference type="EMBL" id="MBO0453168.1"/>
    </source>
</evidence>
<dbReference type="InterPro" id="IPR008523">
    <property type="entry name" value="DUF805"/>
</dbReference>
<reference evidence="2 3" key="1">
    <citation type="submission" date="2021-03" db="EMBL/GenBank/DDBJ databases">
        <title>Enterococcal diversity collection.</title>
        <authorList>
            <person name="Gilmore M.S."/>
            <person name="Schwartzman J."/>
            <person name="Van Tyne D."/>
            <person name="Martin M."/>
            <person name="Earl A.M."/>
            <person name="Manson A.L."/>
            <person name="Straub T."/>
            <person name="Salamzade R."/>
            <person name="Saavedra J."/>
            <person name="Lebreton F."/>
            <person name="Prichula J."/>
            <person name="Schaufler K."/>
            <person name="Gaca A."/>
            <person name="Sgardioli B."/>
            <person name="Wagenaar J."/>
            <person name="Strong T."/>
        </authorList>
    </citation>
    <scope>NUCLEOTIDE SEQUENCE [LARGE SCALE GENOMIC DNA]</scope>
    <source>
        <strain evidence="2 3">MJM16</strain>
    </source>
</reference>
<keyword evidence="1" id="KW-0812">Transmembrane</keyword>
<dbReference type="Proteomes" id="UP000664495">
    <property type="component" value="Unassembled WGS sequence"/>
</dbReference>
<feature type="transmembrane region" description="Helical" evidence="1">
    <location>
        <begin position="154"/>
        <end position="173"/>
    </location>
</feature>
<dbReference type="EMBL" id="JAFLVR010000030">
    <property type="protein sequence ID" value="MBO0453168.1"/>
    <property type="molecule type" value="Genomic_DNA"/>
</dbReference>
<keyword evidence="1" id="KW-1133">Transmembrane helix</keyword>
<name>A0ABS3HKR6_9ENTE</name>
<dbReference type="RefSeq" id="WP_207108938.1">
    <property type="nucleotide sequence ID" value="NZ_JAFLVR010000030.1"/>
</dbReference>
<keyword evidence="3" id="KW-1185">Reference proteome</keyword>
<comment type="caution">
    <text evidence="2">The sequence shown here is derived from an EMBL/GenBank/DDBJ whole genome shotgun (WGS) entry which is preliminary data.</text>
</comment>
<organism evidence="2 3">
    <name type="scientific">Candidatus Enterococcus murrayae</name>
    <dbReference type="NCBI Taxonomy" id="2815321"/>
    <lineage>
        <taxon>Bacteria</taxon>
        <taxon>Bacillati</taxon>
        <taxon>Bacillota</taxon>
        <taxon>Bacilli</taxon>
        <taxon>Lactobacillales</taxon>
        <taxon>Enterococcaceae</taxon>
        <taxon>Enterococcus</taxon>
    </lineage>
</organism>
<proteinExistence type="predicted"/>
<dbReference type="Pfam" id="PF05656">
    <property type="entry name" value="DUF805"/>
    <property type="match status" value="1"/>
</dbReference>
<feature type="transmembrane region" description="Helical" evidence="1">
    <location>
        <begin position="36"/>
        <end position="62"/>
    </location>
</feature>
<gene>
    <name evidence="2" type="ORF">JZO85_12860</name>
</gene>